<dbReference type="GO" id="GO:0016787">
    <property type="term" value="F:hydrolase activity"/>
    <property type="evidence" value="ECO:0007669"/>
    <property type="project" value="UniProtKB-KW"/>
</dbReference>
<organism evidence="3 4">
    <name type="scientific">Flexivirga endophytica</name>
    <dbReference type="NCBI Taxonomy" id="1849103"/>
    <lineage>
        <taxon>Bacteria</taxon>
        <taxon>Bacillati</taxon>
        <taxon>Actinomycetota</taxon>
        <taxon>Actinomycetes</taxon>
        <taxon>Micrococcales</taxon>
        <taxon>Dermacoccaceae</taxon>
        <taxon>Flexivirga</taxon>
    </lineage>
</organism>
<dbReference type="SUPFAM" id="SSF53474">
    <property type="entry name" value="alpha/beta-Hydrolases"/>
    <property type="match status" value="1"/>
</dbReference>
<evidence type="ECO:0000313" key="4">
    <source>
        <dbReference type="Proteomes" id="UP000636793"/>
    </source>
</evidence>
<dbReference type="Pfam" id="PF20434">
    <property type="entry name" value="BD-FAE"/>
    <property type="match status" value="1"/>
</dbReference>
<proteinExistence type="predicted"/>
<evidence type="ECO:0000256" key="1">
    <source>
        <dbReference type="ARBA" id="ARBA00022801"/>
    </source>
</evidence>
<comment type="caution">
    <text evidence="3">The sequence shown here is derived from an EMBL/GenBank/DDBJ whole genome shotgun (WGS) entry which is preliminary data.</text>
</comment>
<name>A0A916TBK7_9MICO</name>
<keyword evidence="1" id="KW-0378">Hydrolase</keyword>
<dbReference type="Gene3D" id="3.40.50.1820">
    <property type="entry name" value="alpha/beta hydrolase"/>
    <property type="match status" value="1"/>
</dbReference>
<gene>
    <name evidence="3" type="ORF">GCM10011492_30590</name>
</gene>
<keyword evidence="4" id="KW-1185">Reference proteome</keyword>
<dbReference type="EMBL" id="BMHI01000004">
    <property type="protein sequence ID" value="GGB37714.1"/>
    <property type="molecule type" value="Genomic_DNA"/>
</dbReference>
<dbReference type="AlphaFoldDB" id="A0A916TBK7"/>
<reference evidence="3" key="1">
    <citation type="journal article" date="2014" name="Int. J. Syst. Evol. Microbiol.">
        <title>Complete genome sequence of Corynebacterium casei LMG S-19264T (=DSM 44701T), isolated from a smear-ripened cheese.</title>
        <authorList>
            <consortium name="US DOE Joint Genome Institute (JGI-PGF)"/>
            <person name="Walter F."/>
            <person name="Albersmeier A."/>
            <person name="Kalinowski J."/>
            <person name="Ruckert C."/>
        </authorList>
    </citation>
    <scope>NUCLEOTIDE SEQUENCE</scope>
    <source>
        <strain evidence="3">CGMCC 1.15085</strain>
    </source>
</reference>
<dbReference type="Proteomes" id="UP000636793">
    <property type="component" value="Unassembled WGS sequence"/>
</dbReference>
<sequence length="266" mass="28221">MSVDTNVENPDASMRYGAVGTQVADVFEPPEPTDSLVLLLHGGFWDDADRMRAWSAGHALAKAGHLTAAVEYRRGKGRWQDALDDVVQAIDQIQLSGREWTVHNEVPRSITVVGHSAGGQLALWAASRSSLPPTSRWHADNIQVTGAVALAPIADLRRAAELGIGDNAVTSFLGGAPAEVPDNYAITDPSLLTPSVPVRLLHGPGDDVVPVELSERYVAHLQDVDATDAELIRIGGADHRSWGDPTSAAWSALIVAVNGLTEAVGR</sequence>
<reference evidence="3" key="2">
    <citation type="submission" date="2020-09" db="EMBL/GenBank/DDBJ databases">
        <authorList>
            <person name="Sun Q."/>
            <person name="Zhou Y."/>
        </authorList>
    </citation>
    <scope>NUCLEOTIDE SEQUENCE</scope>
    <source>
        <strain evidence="3">CGMCC 1.15085</strain>
    </source>
</reference>
<accession>A0A916TBK7</accession>
<evidence type="ECO:0000259" key="2">
    <source>
        <dbReference type="Pfam" id="PF20434"/>
    </source>
</evidence>
<evidence type="ECO:0000313" key="3">
    <source>
        <dbReference type="EMBL" id="GGB37714.1"/>
    </source>
</evidence>
<protein>
    <submittedName>
        <fullName evidence="3">Lipase</fullName>
    </submittedName>
</protein>
<dbReference type="InterPro" id="IPR049492">
    <property type="entry name" value="BD-FAE-like_dom"/>
</dbReference>
<feature type="domain" description="BD-FAE-like" evidence="2">
    <location>
        <begin position="25"/>
        <end position="218"/>
    </location>
</feature>
<dbReference type="PANTHER" id="PTHR48081">
    <property type="entry name" value="AB HYDROLASE SUPERFAMILY PROTEIN C4A8.06C"/>
    <property type="match status" value="1"/>
</dbReference>
<dbReference type="RefSeq" id="WP_188837864.1">
    <property type="nucleotide sequence ID" value="NZ_BMHI01000004.1"/>
</dbReference>
<dbReference type="InterPro" id="IPR029058">
    <property type="entry name" value="AB_hydrolase_fold"/>
</dbReference>
<dbReference type="InterPro" id="IPR050300">
    <property type="entry name" value="GDXG_lipolytic_enzyme"/>
</dbReference>